<protein>
    <submittedName>
        <fullName evidence="1">RNA polymerase sigma-70 factor (ECF subfamily)</fullName>
    </submittedName>
</protein>
<gene>
    <name evidence="1" type="ORF">J2X78_002229</name>
</gene>
<organism evidence="1 2">
    <name type="scientific">Pedobacter africanus</name>
    <dbReference type="NCBI Taxonomy" id="151894"/>
    <lineage>
        <taxon>Bacteria</taxon>
        <taxon>Pseudomonadati</taxon>
        <taxon>Bacteroidota</taxon>
        <taxon>Sphingobacteriia</taxon>
        <taxon>Sphingobacteriales</taxon>
        <taxon>Sphingobacteriaceae</taxon>
        <taxon>Pedobacter</taxon>
    </lineage>
</organism>
<comment type="caution">
    <text evidence="1">The sequence shown here is derived from an EMBL/GenBank/DDBJ whole genome shotgun (WGS) entry which is preliminary data.</text>
</comment>
<dbReference type="EMBL" id="JAVDTF010000002">
    <property type="protein sequence ID" value="MDR6783664.1"/>
    <property type="molecule type" value="Genomic_DNA"/>
</dbReference>
<evidence type="ECO:0000313" key="2">
    <source>
        <dbReference type="Proteomes" id="UP001246858"/>
    </source>
</evidence>
<keyword evidence="2" id="KW-1185">Reference proteome</keyword>
<proteinExistence type="predicted"/>
<sequence>MPAYSDFSDSELTVLLKQGDRLAFTEIYNRYWAEMYFHTFRMLKDEDSSKDVLQDVFSTLWLKSATLNVHTKLSRHLYIAVRNRVFNLIAQNKVRSDYLSSVAGFITDISSETSLLDEKQLLEIVEEEIRNLPPKMKEIFELSRKDDLSHKEIAEKLDISDQTVKKQKNLWQTPQVFLLFKLRCFVEFNIRVITHGHVDHELIVCQVNRVSIFIFTNMLLLAFQKLGKLGFVF</sequence>
<accession>A0ACC6KWN6</accession>
<dbReference type="Proteomes" id="UP001246858">
    <property type="component" value="Unassembled WGS sequence"/>
</dbReference>
<evidence type="ECO:0000313" key="1">
    <source>
        <dbReference type="EMBL" id="MDR6783664.1"/>
    </source>
</evidence>
<name>A0ACC6KWN6_9SPHI</name>
<reference evidence="1" key="1">
    <citation type="submission" date="2023-07" db="EMBL/GenBank/DDBJ databases">
        <title>Sorghum-associated microbial communities from plants grown in Nebraska, USA.</title>
        <authorList>
            <person name="Schachtman D."/>
        </authorList>
    </citation>
    <scope>NUCLEOTIDE SEQUENCE</scope>
    <source>
        <strain evidence="1">2697</strain>
    </source>
</reference>